<gene>
    <name evidence="1" type="ORF">OH76DRAFT_1414569</name>
</gene>
<evidence type="ECO:0000313" key="2">
    <source>
        <dbReference type="Proteomes" id="UP000256964"/>
    </source>
</evidence>
<dbReference type="AlphaFoldDB" id="A0A371DUA6"/>
<accession>A0A371DUA6</accession>
<proteinExistence type="predicted"/>
<organism evidence="1 2">
    <name type="scientific">Lentinus brumalis</name>
    <dbReference type="NCBI Taxonomy" id="2498619"/>
    <lineage>
        <taxon>Eukaryota</taxon>
        <taxon>Fungi</taxon>
        <taxon>Dikarya</taxon>
        <taxon>Basidiomycota</taxon>
        <taxon>Agaricomycotina</taxon>
        <taxon>Agaricomycetes</taxon>
        <taxon>Polyporales</taxon>
        <taxon>Polyporaceae</taxon>
        <taxon>Lentinus</taxon>
    </lineage>
</organism>
<dbReference type="OrthoDB" id="2757283at2759"/>
<dbReference type="EMBL" id="KZ857381">
    <property type="protein sequence ID" value="RDX56130.1"/>
    <property type="molecule type" value="Genomic_DNA"/>
</dbReference>
<protein>
    <submittedName>
        <fullName evidence="1">Uncharacterized protein</fullName>
    </submittedName>
</protein>
<dbReference type="Proteomes" id="UP000256964">
    <property type="component" value="Unassembled WGS sequence"/>
</dbReference>
<sequence>MYRVVSDVDALHQVMRRCGAVLGGSAVVQMVCPIFDDVQDFDFYVPMASFEELVQHFVVGQGYRRCDEDTYVASNGCMRGDIRYLCGITKRVQLELGECRVDVIGVGIGDDWDFVLTPIASSWTTLLFNYATADWVVVGYPGLTMRGRALLQCERVMHPSFPGGTRLQELEKYQARGFEFQPHVEDWDVDARGRRRPCRRGWVCPLMFRSFNDGGCLRVAVGQGNGTVPAVQWRFGGTACPSACDHPEGRKACAEVHVAWCVCY</sequence>
<name>A0A371DUA6_9APHY</name>
<reference evidence="1 2" key="1">
    <citation type="journal article" date="2018" name="Biotechnol. Biofuels">
        <title>Integrative visual omics of the white-rot fungus Polyporus brumalis exposes the biotechnological potential of its oxidative enzymes for delignifying raw plant biomass.</title>
        <authorList>
            <person name="Miyauchi S."/>
            <person name="Rancon A."/>
            <person name="Drula E."/>
            <person name="Hage H."/>
            <person name="Chaduli D."/>
            <person name="Favel A."/>
            <person name="Grisel S."/>
            <person name="Henrissat B."/>
            <person name="Herpoel-Gimbert I."/>
            <person name="Ruiz-Duenas F.J."/>
            <person name="Chevret D."/>
            <person name="Hainaut M."/>
            <person name="Lin J."/>
            <person name="Wang M."/>
            <person name="Pangilinan J."/>
            <person name="Lipzen A."/>
            <person name="Lesage-Meessen L."/>
            <person name="Navarro D."/>
            <person name="Riley R."/>
            <person name="Grigoriev I.V."/>
            <person name="Zhou S."/>
            <person name="Raouche S."/>
            <person name="Rosso M.N."/>
        </authorList>
    </citation>
    <scope>NUCLEOTIDE SEQUENCE [LARGE SCALE GENOMIC DNA]</scope>
    <source>
        <strain evidence="1 2">BRFM 1820</strain>
    </source>
</reference>
<keyword evidence="2" id="KW-1185">Reference proteome</keyword>
<evidence type="ECO:0000313" key="1">
    <source>
        <dbReference type="EMBL" id="RDX56130.1"/>
    </source>
</evidence>